<evidence type="ECO:0000256" key="2">
    <source>
        <dbReference type="ARBA" id="ARBA00022574"/>
    </source>
</evidence>
<dbReference type="PROSITE" id="PS50082">
    <property type="entry name" value="WD_REPEATS_2"/>
    <property type="match status" value="4"/>
</dbReference>
<dbReference type="PROSITE" id="PS50294">
    <property type="entry name" value="WD_REPEATS_REGION"/>
    <property type="match status" value="1"/>
</dbReference>
<dbReference type="Gene3D" id="2.130.10.10">
    <property type="entry name" value="YVTN repeat-like/Quinoprotein amine dehydrogenase"/>
    <property type="match status" value="1"/>
</dbReference>
<dbReference type="Pfam" id="PF00400">
    <property type="entry name" value="WD40"/>
    <property type="match status" value="4"/>
</dbReference>
<dbReference type="InterPro" id="IPR019775">
    <property type="entry name" value="WD40_repeat_CS"/>
</dbReference>
<accession>A0A9P7Y129</accession>
<dbReference type="InterPro" id="IPR036322">
    <property type="entry name" value="WD40_repeat_dom_sf"/>
</dbReference>
<evidence type="ECO:0000313" key="6">
    <source>
        <dbReference type="Proteomes" id="UP000707451"/>
    </source>
</evidence>
<dbReference type="InterPro" id="IPR001680">
    <property type="entry name" value="WD40_rpt"/>
</dbReference>
<dbReference type="PROSITE" id="PS00678">
    <property type="entry name" value="WD_REPEATS_1"/>
    <property type="match status" value="1"/>
</dbReference>
<organism evidence="5 6">
    <name type="scientific">Linnemannia hyalina</name>
    <dbReference type="NCBI Taxonomy" id="64524"/>
    <lineage>
        <taxon>Eukaryota</taxon>
        <taxon>Fungi</taxon>
        <taxon>Fungi incertae sedis</taxon>
        <taxon>Mucoromycota</taxon>
        <taxon>Mortierellomycotina</taxon>
        <taxon>Mortierellomycetes</taxon>
        <taxon>Mortierellales</taxon>
        <taxon>Mortierellaceae</taxon>
        <taxon>Linnemannia</taxon>
    </lineage>
</organism>
<gene>
    <name evidence="5" type="ORF">KI688_008568</name>
</gene>
<dbReference type="PANTHER" id="PTHR10971">
    <property type="entry name" value="MRNA EXPORT FACTOR AND BUB3"/>
    <property type="match status" value="1"/>
</dbReference>
<sequence>MMLGNQPQPKDIEVTAPPTDGISDLAFSKTSDLLAATSWNNEVRIWEIMGDGSSSAKAMYNHDAPALCCQWSPDGGKLASGGADNAGKLFDVTTGQATQFAKHDAPIKSLRWIDGANIVATGSWDKTIKYWDLRGPSPVSSVALNDRLYSMDAHGPLLVAATADRNISMFDMSNPTVPFRTMDSPLKLQTRVVSCFTTGGGFAVGSIEGRVAIQYTDIKDNQYVFNRAGKWKLEVGNFSFKCHREGAPAARDSTVFAVNAISFHPVFGTFATAGSDGGITFWDKDSKQKLKVFTKKAGPIPAATFNRTGTIYAYAVSYDWSKGHSGASPDLKNSIMLCPVLEGDIKPRKKV</sequence>
<dbReference type="OrthoDB" id="256303at2759"/>
<feature type="repeat" description="WD" evidence="4">
    <location>
        <begin position="59"/>
        <end position="100"/>
    </location>
</feature>
<evidence type="ECO:0000256" key="4">
    <source>
        <dbReference type="PROSITE-ProRule" id="PRU00221"/>
    </source>
</evidence>
<dbReference type="SUPFAM" id="SSF50978">
    <property type="entry name" value="WD40 repeat-like"/>
    <property type="match status" value="1"/>
</dbReference>
<dbReference type="AlphaFoldDB" id="A0A9P7Y129"/>
<evidence type="ECO:0000256" key="3">
    <source>
        <dbReference type="ARBA" id="ARBA00022737"/>
    </source>
</evidence>
<dbReference type="PRINTS" id="PR00320">
    <property type="entry name" value="GPROTEINBRPT"/>
</dbReference>
<dbReference type="FunFam" id="2.130.10.10:FF:000190">
    <property type="entry name" value="Nuclear pore complex subunit"/>
    <property type="match status" value="1"/>
</dbReference>
<evidence type="ECO:0000313" key="5">
    <source>
        <dbReference type="EMBL" id="KAG9071025.1"/>
    </source>
</evidence>
<protein>
    <recommendedName>
        <fullName evidence="7">Poly(A)+ RNA export protein</fullName>
    </recommendedName>
</protein>
<dbReference type="EMBL" id="JAHRHY010000003">
    <property type="protein sequence ID" value="KAG9071025.1"/>
    <property type="molecule type" value="Genomic_DNA"/>
</dbReference>
<dbReference type="InterPro" id="IPR020472">
    <property type="entry name" value="WD40_PAC1"/>
</dbReference>
<comment type="caution">
    <text evidence="5">The sequence shown here is derived from an EMBL/GenBank/DDBJ whole genome shotgun (WGS) entry which is preliminary data.</text>
</comment>
<keyword evidence="6" id="KW-1185">Reference proteome</keyword>
<comment type="similarity">
    <text evidence="1">Belongs to the WD repeat rae1 family.</text>
</comment>
<feature type="repeat" description="WD" evidence="4">
    <location>
        <begin position="100"/>
        <end position="141"/>
    </location>
</feature>
<evidence type="ECO:0000256" key="1">
    <source>
        <dbReference type="ARBA" id="ARBA00007830"/>
    </source>
</evidence>
<evidence type="ECO:0008006" key="7">
    <source>
        <dbReference type="Google" id="ProtNLM"/>
    </source>
</evidence>
<keyword evidence="3" id="KW-0677">Repeat</keyword>
<feature type="repeat" description="WD" evidence="4">
    <location>
        <begin position="15"/>
        <end position="48"/>
    </location>
</feature>
<proteinExistence type="inferred from homology"/>
<reference evidence="5" key="1">
    <citation type="submission" date="2021-06" db="EMBL/GenBank/DDBJ databases">
        <title>Genome Sequence of Mortierella hyaline Strain SCG-10, a Cold-Adapted, Nitrate-Reducing Fungus Isolated from Soil in Minnesota, USA.</title>
        <authorList>
            <person name="Aldossari N."/>
        </authorList>
    </citation>
    <scope>NUCLEOTIDE SEQUENCE</scope>
    <source>
        <strain evidence="5">SCG-10</strain>
    </source>
</reference>
<dbReference type="SMART" id="SM00320">
    <property type="entry name" value="WD40"/>
    <property type="match status" value="5"/>
</dbReference>
<feature type="repeat" description="WD" evidence="4">
    <location>
        <begin position="258"/>
        <end position="292"/>
    </location>
</feature>
<dbReference type="Proteomes" id="UP000707451">
    <property type="component" value="Unassembled WGS sequence"/>
</dbReference>
<keyword evidence="2 4" id="KW-0853">WD repeat</keyword>
<dbReference type="InterPro" id="IPR015943">
    <property type="entry name" value="WD40/YVTN_repeat-like_dom_sf"/>
</dbReference>
<name>A0A9P7Y129_9FUNG</name>